<protein>
    <submittedName>
        <fullName evidence="1">Eukaryotic translation initiation factor 4E-4</fullName>
    </submittedName>
</protein>
<dbReference type="EMBL" id="BLBS01000042">
    <property type="protein sequence ID" value="GET90630.1"/>
    <property type="molecule type" value="Genomic_DNA"/>
</dbReference>
<gene>
    <name evidence="1" type="ORF">LtaPh_3005251</name>
</gene>
<keyword evidence="1" id="KW-0396">Initiation factor</keyword>
<dbReference type="GO" id="GO:0003743">
    <property type="term" value="F:translation initiation factor activity"/>
    <property type="evidence" value="ECO:0007669"/>
    <property type="project" value="UniProtKB-KW"/>
</dbReference>
<keyword evidence="2" id="KW-1185">Reference proteome</keyword>
<proteinExistence type="predicted"/>
<sequence>MRALLHHGVCQVRSREGGAEDRVPEFGEILLQRARVLGDPQLQPVGALTDLEHHTVDGLAYRWGPRVANGATKQQLPRLIDLGSSSLHLHDPTISVSGVFPLGVDAVPEERQRAELQLGWSRDVVHHPPEGRDAVHAEHQRGVVVLLLDVLTQRRREVEEAPKIIQHHLDIVLGRVLRGSEDEGRWLCQHHTRQGTLRHVGNGSCVQRTALANSLNLRGALHAQTRRLDDGRVMEAAACSTGQRRRVVSSSSCSSRSLGELHVRRGRGERLEPAIRAVAPPWHKLCGVWIHVVAWDGGRTKAGWHTACRNSRTTLTWRNCRGPGWDRVRHHGDSRGC</sequence>
<evidence type="ECO:0000313" key="2">
    <source>
        <dbReference type="Proteomes" id="UP000419144"/>
    </source>
</evidence>
<dbReference type="VEuPathDB" id="TriTrypDB:LtaPh_3005251"/>
<name>A0A640KLM7_LEITA</name>
<accession>A0A640KLM7</accession>
<comment type="caution">
    <text evidence="1">The sequence shown here is derived from an EMBL/GenBank/DDBJ whole genome shotgun (WGS) entry which is preliminary data.</text>
</comment>
<keyword evidence="1" id="KW-0648">Protein biosynthesis</keyword>
<dbReference type="AlphaFoldDB" id="A0A640KLM7"/>
<evidence type="ECO:0000313" key="1">
    <source>
        <dbReference type="EMBL" id="GET90630.1"/>
    </source>
</evidence>
<reference evidence="1" key="1">
    <citation type="submission" date="2019-11" db="EMBL/GenBank/DDBJ databases">
        <title>Leishmania tarentolae CDS.</title>
        <authorList>
            <person name="Goto Y."/>
            <person name="Yamagishi J."/>
        </authorList>
    </citation>
    <scope>NUCLEOTIDE SEQUENCE [LARGE SCALE GENOMIC DNA]</scope>
    <source>
        <strain evidence="1">Parrot Tar II</strain>
    </source>
</reference>
<organism evidence="1 2">
    <name type="scientific">Leishmania tarentolae</name>
    <name type="common">Sauroleishmania tarentolae</name>
    <dbReference type="NCBI Taxonomy" id="5689"/>
    <lineage>
        <taxon>Eukaryota</taxon>
        <taxon>Discoba</taxon>
        <taxon>Euglenozoa</taxon>
        <taxon>Kinetoplastea</taxon>
        <taxon>Metakinetoplastina</taxon>
        <taxon>Trypanosomatida</taxon>
        <taxon>Trypanosomatidae</taxon>
        <taxon>Leishmaniinae</taxon>
        <taxon>Leishmania</taxon>
        <taxon>lizard Leishmania</taxon>
    </lineage>
</organism>
<dbReference type="Proteomes" id="UP000419144">
    <property type="component" value="Unassembled WGS sequence"/>
</dbReference>